<feature type="transmembrane region" description="Helical" evidence="2">
    <location>
        <begin position="43"/>
        <end position="61"/>
    </location>
</feature>
<reference evidence="3 4" key="1">
    <citation type="submission" date="2023-12" db="EMBL/GenBank/DDBJ databases">
        <title>Sinomonas terricola sp. nov, isolated from litchi orchard soil in Guangdong, PR China.</title>
        <authorList>
            <person name="Jiaxin W."/>
            <person name="Yang Z."/>
            <person name="Honghui Z."/>
        </authorList>
    </citation>
    <scope>NUCLEOTIDE SEQUENCE [LARGE SCALE GENOMIC DNA]</scope>
    <source>
        <strain evidence="3 4">JGH33</strain>
    </source>
</reference>
<name>A0ABU5T399_9MICC</name>
<dbReference type="RefSeq" id="WP_323277938.1">
    <property type="nucleotide sequence ID" value="NZ_JAYGGQ010000002.1"/>
</dbReference>
<feature type="region of interest" description="Disordered" evidence="1">
    <location>
        <begin position="1"/>
        <end position="37"/>
    </location>
</feature>
<feature type="transmembrane region" description="Helical" evidence="2">
    <location>
        <begin position="111"/>
        <end position="131"/>
    </location>
</feature>
<feature type="transmembrane region" description="Helical" evidence="2">
    <location>
        <begin position="178"/>
        <end position="201"/>
    </location>
</feature>
<feature type="transmembrane region" description="Helical" evidence="2">
    <location>
        <begin position="138"/>
        <end position="158"/>
    </location>
</feature>
<evidence type="ECO:0000256" key="2">
    <source>
        <dbReference type="SAM" id="Phobius"/>
    </source>
</evidence>
<evidence type="ECO:0000313" key="3">
    <source>
        <dbReference type="EMBL" id="MEA5454155.1"/>
    </source>
</evidence>
<evidence type="ECO:0000256" key="1">
    <source>
        <dbReference type="SAM" id="MobiDB-lite"/>
    </source>
</evidence>
<dbReference type="Proteomes" id="UP001304769">
    <property type="component" value="Unassembled WGS sequence"/>
</dbReference>
<keyword evidence="4" id="KW-1185">Reference proteome</keyword>
<dbReference type="EMBL" id="JAYGGQ010000002">
    <property type="protein sequence ID" value="MEA5454155.1"/>
    <property type="molecule type" value="Genomic_DNA"/>
</dbReference>
<keyword evidence="2" id="KW-1133">Transmembrane helix</keyword>
<keyword evidence="2" id="KW-0472">Membrane</keyword>
<sequence length="211" mass="22236">MSKTPAQRARKHGERAAVAPSGRTSLPEPSKRKAQPGEGNPKLIVIAALGATVFMFWYFHLLTLAQMTQLSNGLAMPDSMLAGFPPAYIEQLRAAMNGDALGQLSYVHKTAGTIFALAFGLTFALVAGMLLRRRAARWAGFALVAAFVVVRVGSYVAIDGALGSQPLSAGQAVLASVLVVVGWVLFAVVLLGAAALGVLTWRARQRPPARA</sequence>
<accession>A0ABU5T399</accession>
<protein>
    <submittedName>
        <fullName evidence="3">Uncharacterized protein</fullName>
    </submittedName>
</protein>
<proteinExistence type="predicted"/>
<gene>
    <name evidence="3" type="ORF">SPF06_05395</name>
</gene>
<keyword evidence="2" id="KW-0812">Transmembrane</keyword>
<organism evidence="3 4">
    <name type="scientific">Sinomonas terricola</name>
    <dbReference type="NCBI Taxonomy" id="3110330"/>
    <lineage>
        <taxon>Bacteria</taxon>
        <taxon>Bacillati</taxon>
        <taxon>Actinomycetota</taxon>
        <taxon>Actinomycetes</taxon>
        <taxon>Micrococcales</taxon>
        <taxon>Micrococcaceae</taxon>
        <taxon>Sinomonas</taxon>
    </lineage>
</organism>
<evidence type="ECO:0000313" key="4">
    <source>
        <dbReference type="Proteomes" id="UP001304769"/>
    </source>
</evidence>
<comment type="caution">
    <text evidence="3">The sequence shown here is derived from an EMBL/GenBank/DDBJ whole genome shotgun (WGS) entry which is preliminary data.</text>
</comment>